<proteinExistence type="predicted"/>
<name>A0A2P2PPL2_RHIMU</name>
<dbReference type="EMBL" id="GGEC01076206">
    <property type="protein sequence ID" value="MBX56690.1"/>
    <property type="molecule type" value="Transcribed_RNA"/>
</dbReference>
<sequence>MIPLKTLTVSVLQPLFFDSNLLKKLQQSHHNLQKLTG</sequence>
<reference evidence="1" key="1">
    <citation type="submission" date="2018-02" db="EMBL/GenBank/DDBJ databases">
        <title>Rhizophora mucronata_Transcriptome.</title>
        <authorList>
            <person name="Meera S.P."/>
            <person name="Sreeshan A."/>
            <person name="Augustine A."/>
        </authorList>
    </citation>
    <scope>NUCLEOTIDE SEQUENCE</scope>
    <source>
        <tissue evidence="1">Leaf</tissue>
    </source>
</reference>
<accession>A0A2P2PPL2</accession>
<protein>
    <submittedName>
        <fullName evidence="1">Uncharacterized protein</fullName>
    </submittedName>
</protein>
<organism evidence="1">
    <name type="scientific">Rhizophora mucronata</name>
    <name type="common">Asiatic mangrove</name>
    <dbReference type="NCBI Taxonomy" id="61149"/>
    <lineage>
        <taxon>Eukaryota</taxon>
        <taxon>Viridiplantae</taxon>
        <taxon>Streptophyta</taxon>
        <taxon>Embryophyta</taxon>
        <taxon>Tracheophyta</taxon>
        <taxon>Spermatophyta</taxon>
        <taxon>Magnoliopsida</taxon>
        <taxon>eudicotyledons</taxon>
        <taxon>Gunneridae</taxon>
        <taxon>Pentapetalae</taxon>
        <taxon>rosids</taxon>
        <taxon>fabids</taxon>
        <taxon>Malpighiales</taxon>
        <taxon>Rhizophoraceae</taxon>
        <taxon>Rhizophora</taxon>
    </lineage>
</organism>
<dbReference type="AlphaFoldDB" id="A0A2P2PPL2"/>
<evidence type="ECO:0000313" key="1">
    <source>
        <dbReference type="EMBL" id="MBX56690.1"/>
    </source>
</evidence>